<feature type="region of interest" description="Disordered" evidence="5">
    <location>
        <begin position="975"/>
        <end position="994"/>
    </location>
</feature>
<dbReference type="GO" id="GO:0004803">
    <property type="term" value="F:transposase activity"/>
    <property type="evidence" value="ECO:0007669"/>
    <property type="project" value="InterPro"/>
</dbReference>
<keyword evidence="2" id="KW-0815">Transposition</keyword>
<dbReference type="GO" id="GO:0003677">
    <property type="term" value="F:DNA binding"/>
    <property type="evidence" value="ECO:0007669"/>
    <property type="project" value="UniProtKB-KW"/>
</dbReference>
<protein>
    <submittedName>
        <fullName evidence="8">Tn3 family transposase</fullName>
    </submittedName>
</protein>
<accession>A0A5P2AHX0</accession>
<dbReference type="AlphaFoldDB" id="A0A5P2AHX0"/>
<feature type="compositionally biased region" description="Basic and acidic residues" evidence="5">
    <location>
        <begin position="985"/>
        <end position="994"/>
    </location>
</feature>
<comment type="similarity">
    <text evidence="1">Belongs to the transposase 7 family.</text>
</comment>
<dbReference type="Pfam" id="PF01526">
    <property type="entry name" value="DDE_Tnp_Tn3"/>
    <property type="match status" value="1"/>
</dbReference>
<name>A0A5P2AHX0_STRVZ</name>
<feature type="domain" description="Tn3 transposase DDE" evidence="6">
    <location>
        <begin position="572"/>
        <end position="960"/>
    </location>
</feature>
<keyword evidence="4" id="KW-0233">DNA recombination</keyword>
<dbReference type="InterPro" id="IPR002513">
    <property type="entry name" value="Tn3_Tnp_DDE_dom"/>
</dbReference>
<dbReference type="InterPro" id="IPR025296">
    <property type="entry name" value="DUF4158"/>
</dbReference>
<evidence type="ECO:0000313" key="9">
    <source>
        <dbReference type="Proteomes" id="UP000324106"/>
    </source>
</evidence>
<evidence type="ECO:0000259" key="7">
    <source>
        <dbReference type="Pfam" id="PF13700"/>
    </source>
</evidence>
<dbReference type="OrthoDB" id="3403253at2"/>
<dbReference type="InterPro" id="IPR047653">
    <property type="entry name" value="Tn3-like_transpos"/>
</dbReference>
<dbReference type="Proteomes" id="UP000324106">
    <property type="component" value="Chromosome"/>
</dbReference>
<sequence>MRQEWSPEDVVACWTLVDGDWDLVANKTGPTRLGFCLMLKFFEMEGRFPEFIEEFPQFAVEYVAGLVKVPAAELATYDLAGAKRHRKQIRKALQFRPATLDDEERLTEWLAGEVCPVELVEDRQREALLVECRARKIEPPGRTRIEKVLVAARNRWEKVFCARTIERLGDVGVGRLLALVAEDNEDGAGLLALLKRDPGAVGLDSLLTEITKLNDVRKLGLTEGLFADCSEKLLAAWRSRAIKMYPSDFRDTAEDARITLLAALCSSRQAEITDALVELLVALVHKINARAERRVERQLTAELKKVRGKEGILFKLADAAIGKPDEVVREALYPVVGEKMLRDLVAEAKANEKVFKAKVRTTLRSSYSSYYRQMLPPLLRTLGFKCNNTAYRPVMDAMALLEKYAEVDGKTRFYDAGDTVPMDGVVRKDWREAVVDDKGRIERIPYELCVLVALRDAIRRREIYVAGALRWRNPEDDLPGDFEAARTVHYAAVRQPQDPQAFITSLKQRMTAGLDRLSAALADGSAGGVKVTTRHGDPWITVPKLEKLDEPTGLQALKDEVVRRWGVLDLLDVLKNADFLTGFTDEFTSVAAYERIDRATLQRRLLLALFALGTNMGIRSIVATGEHGESEAALRHVRRHFITVDNLRAAVTRLVNATFAARDTAWWGQGNACASDSKKFGSWSSNFMTEYHARYGGNGVMIYWHVEGKNVCIYSQLKSCSSSEVAAMIEGLLRHCTDAEIESNYVDTHGASVVGFAFTELLNFRLLPRLKNIGSIRLYRPDDDPPGWPALGASLTRAIKWDLIEQQYDQMVKYATALRLGTAEAEQVLRRFTRGGPKHPTYAALEELGRAVRTVFACDYLAAPGLRREIHGGLQVVENWNSANTVLHYGKDGALTGPDKEHAETSMLALHLLQSALVHVNTLLLQQVLAEPAWAKKLSDEDRRGLTALFWSNINPYGTFRLEMDKRLDLAPLLSVPRPRTPADASDRALAEPR</sequence>
<proteinExistence type="inferred from homology"/>
<dbReference type="Pfam" id="PF13700">
    <property type="entry name" value="DUF4158"/>
    <property type="match status" value="1"/>
</dbReference>
<dbReference type="GO" id="GO:0006313">
    <property type="term" value="P:DNA transposition"/>
    <property type="evidence" value="ECO:0007669"/>
    <property type="project" value="InterPro"/>
</dbReference>
<evidence type="ECO:0000259" key="6">
    <source>
        <dbReference type="Pfam" id="PF01526"/>
    </source>
</evidence>
<evidence type="ECO:0000313" key="8">
    <source>
        <dbReference type="EMBL" id="QES17722.1"/>
    </source>
</evidence>
<organism evidence="8 9">
    <name type="scientific">Streptomyces venezuelae</name>
    <dbReference type="NCBI Taxonomy" id="54571"/>
    <lineage>
        <taxon>Bacteria</taxon>
        <taxon>Bacillati</taxon>
        <taxon>Actinomycetota</taxon>
        <taxon>Actinomycetes</taxon>
        <taxon>Kitasatosporales</taxon>
        <taxon>Streptomycetaceae</taxon>
        <taxon>Streptomyces</taxon>
    </lineage>
</organism>
<evidence type="ECO:0000256" key="3">
    <source>
        <dbReference type="ARBA" id="ARBA00023125"/>
    </source>
</evidence>
<evidence type="ECO:0000256" key="2">
    <source>
        <dbReference type="ARBA" id="ARBA00022578"/>
    </source>
</evidence>
<feature type="domain" description="DUF4158" evidence="7">
    <location>
        <begin position="4"/>
        <end position="151"/>
    </location>
</feature>
<dbReference type="NCBIfam" id="NF033527">
    <property type="entry name" value="transpos_Tn3"/>
    <property type="match status" value="1"/>
</dbReference>
<gene>
    <name evidence="8" type="ORF">DEJ46_00165</name>
</gene>
<reference evidence="8 9" key="1">
    <citation type="submission" date="2018-05" db="EMBL/GenBank/DDBJ databases">
        <title>Streptomyces venezuelae.</title>
        <authorList>
            <person name="Kim W."/>
            <person name="Lee N."/>
            <person name="Cho B.-K."/>
        </authorList>
    </citation>
    <scope>NUCLEOTIDE SEQUENCE [LARGE SCALE GENOMIC DNA]</scope>
    <source>
        <strain evidence="8 9">ATCC 15068</strain>
    </source>
</reference>
<evidence type="ECO:0000256" key="4">
    <source>
        <dbReference type="ARBA" id="ARBA00023172"/>
    </source>
</evidence>
<keyword evidence="3" id="KW-0238">DNA-binding</keyword>
<evidence type="ECO:0000256" key="1">
    <source>
        <dbReference type="ARBA" id="ARBA00009402"/>
    </source>
</evidence>
<evidence type="ECO:0000256" key="5">
    <source>
        <dbReference type="SAM" id="MobiDB-lite"/>
    </source>
</evidence>
<dbReference type="EMBL" id="CP029194">
    <property type="protein sequence ID" value="QES17722.1"/>
    <property type="molecule type" value="Genomic_DNA"/>
</dbReference>